<dbReference type="PRINTS" id="PR00080">
    <property type="entry name" value="SDRFAMILY"/>
</dbReference>
<proteinExistence type="inferred from homology"/>
<dbReference type="PANTHER" id="PTHR42879:SF2">
    <property type="entry name" value="3-OXOACYL-[ACYL-CARRIER-PROTEIN] REDUCTASE FABG"/>
    <property type="match status" value="1"/>
</dbReference>
<comment type="similarity">
    <text evidence="1">Belongs to the short-chain dehydrogenases/reductases (SDR) family.</text>
</comment>
<dbReference type="InterPro" id="IPR036291">
    <property type="entry name" value="NAD(P)-bd_dom_sf"/>
</dbReference>
<dbReference type="FunFam" id="3.40.50.720:FF:000084">
    <property type="entry name" value="Short-chain dehydrogenase reductase"/>
    <property type="match status" value="2"/>
</dbReference>
<evidence type="ECO:0000256" key="2">
    <source>
        <dbReference type="ARBA" id="ARBA00012948"/>
    </source>
</evidence>
<dbReference type="EMBL" id="KV417502">
    <property type="protein sequence ID" value="KZP28718.1"/>
    <property type="molecule type" value="Genomic_DNA"/>
</dbReference>
<name>A0A166RW21_9AGAM</name>
<dbReference type="PANTHER" id="PTHR42879">
    <property type="entry name" value="3-OXOACYL-(ACYL-CARRIER-PROTEIN) REDUCTASE"/>
    <property type="match status" value="1"/>
</dbReference>
<evidence type="ECO:0000313" key="6">
    <source>
        <dbReference type="Proteomes" id="UP000076532"/>
    </source>
</evidence>
<dbReference type="PRINTS" id="PR00081">
    <property type="entry name" value="GDHRDH"/>
</dbReference>
<organism evidence="5 6">
    <name type="scientific">Athelia psychrophila</name>
    <dbReference type="NCBI Taxonomy" id="1759441"/>
    <lineage>
        <taxon>Eukaryota</taxon>
        <taxon>Fungi</taxon>
        <taxon>Dikarya</taxon>
        <taxon>Basidiomycota</taxon>
        <taxon>Agaricomycotina</taxon>
        <taxon>Agaricomycetes</taxon>
        <taxon>Agaricomycetidae</taxon>
        <taxon>Atheliales</taxon>
        <taxon>Atheliaceae</taxon>
        <taxon>Athelia</taxon>
    </lineage>
</organism>
<evidence type="ECO:0000256" key="3">
    <source>
        <dbReference type="ARBA" id="ARBA00022857"/>
    </source>
</evidence>
<dbReference type="InterPro" id="IPR002347">
    <property type="entry name" value="SDR_fam"/>
</dbReference>
<comment type="catalytic activity">
    <reaction evidence="4">
        <text>a (3R)-hydroxyacyl-[ACP] + NADP(+) = a 3-oxoacyl-[ACP] + NADPH + H(+)</text>
        <dbReference type="Rhea" id="RHEA:17397"/>
        <dbReference type="Rhea" id="RHEA-COMP:9916"/>
        <dbReference type="Rhea" id="RHEA-COMP:9945"/>
        <dbReference type="ChEBI" id="CHEBI:15378"/>
        <dbReference type="ChEBI" id="CHEBI:57783"/>
        <dbReference type="ChEBI" id="CHEBI:58349"/>
        <dbReference type="ChEBI" id="CHEBI:78776"/>
        <dbReference type="ChEBI" id="CHEBI:78827"/>
        <dbReference type="EC" id="1.1.1.100"/>
    </reaction>
</comment>
<accession>A0A166RW21</accession>
<dbReference type="STRING" id="436010.A0A166RW21"/>
<dbReference type="GO" id="GO:0004316">
    <property type="term" value="F:3-oxoacyl-[acyl-carrier-protein] reductase (NADPH) activity"/>
    <property type="evidence" value="ECO:0007669"/>
    <property type="project" value="UniProtKB-EC"/>
</dbReference>
<evidence type="ECO:0000256" key="4">
    <source>
        <dbReference type="ARBA" id="ARBA00048508"/>
    </source>
</evidence>
<keyword evidence="3" id="KW-0521">NADP</keyword>
<evidence type="ECO:0000313" key="5">
    <source>
        <dbReference type="EMBL" id="KZP28718.1"/>
    </source>
</evidence>
<dbReference type="EC" id="1.1.1.100" evidence="2"/>
<dbReference type="InterPro" id="IPR050259">
    <property type="entry name" value="SDR"/>
</dbReference>
<gene>
    <name evidence="5" type="ORF">FIBSPDRAFT_947547</name>
</gene>
<dbReference type="AlphaFoldDB" id="A0A166RW21"/>
<dbReference type="Gene3D" id="3.40.50.720">
    <property type="entry name" value="NAD(P)-binding Rossmann-like Domain"/>
    <property type="match status" value="2"/>
</dbReference>
<dbReference type="PROSITE" id="PS00061">
    <property type="entry name" value="ADH_SHORT"/>
    <property type="match status" value="1"/>
</dbReference>
<reference evidence="5 6" key="1">
    <citation type="journal article" date="2016" name="Mol. Biol. Evol.">
        <title>Comparative Genomics of Early-Diverging Mushroom-Forming Fungi Provides Insights into the Origins of Lignocellulose Decay Capabilities.</title>
        <authorList>
            <person name="Nagy L.G."/>
            <person name="Riley R."/>
            <person name="Tritt A."/>
            <person name="Adam C."/>
            <person name="Daum C."/>
            <person name="Floudas D."/>
            <person name="Sun H."/>
            <person name="Yadav J.S."/>
            <person name="Pangilinan J."/>
            <person name="Larsson K.H."/>
            <person name="Matsuura K."/>
            <person name="Barry K."/>
            <person name="Labutti K."/>
            <person name="Kuo R."/>
            <person name="Ohm R.A."/>
            <person name="Bhattacharya S.S."/>
            <person name="Shirouzu T."/>
            <person name="Yoshinaga Y."/>
            <person name="Martin F.M."/>
            <person name="Grigoriev I.V."/>
            <person name="Hibbett D.S."/>
        </authorList>
    </citation>
    <scope>NUCLEOTIDE SEQUENCE [LARGE SCALE GENOMIC DNA]</scope>
    <source>
        <strain evidence="5 6">CBS 109695</strain>
    </source>
</reference>
<dbReference type="OrthoDB" id="498125at2759"/>
<keyword evidence="6" id="KW-1185">Reference proteome</keyword>
<dbReference type="SUPFAM" id="SSF51735">
    <property type="entry name" value="NAD(P)-binding Rossmann-fold domains"/>
    <property type="match status" value="2"/>
</dbReference>
<protein>
    <recommendedName>
        <fullName evidence="2">3-oxoacyl-[acyl-carrier-protein] reductase</fullName>
        <ecNumber evidence="2">1.1.1.100</ecNumber>
    </recommendedName>
</protein>
<dbReference type="InterPro" id="IPR020904">
    <property type="entry name" value="Sc_DH/Rdtase_CS"/>
</dbReference>
<dbReference type="Proteomes" id="UP000076532">
    <property type="component" value="Unassembled WGS sequence"/>
</dbReference>
<evidence type="ECO:0000256" key="1">
    <source>
        <dbReference type="ARBA" id="ARBA00006484"/>
    </source>
</evidence>
<dbReference type="Pfam" id="PF00106">
    <property type="entry name" value="adh_short"/>
    <property type="match status" value="2"/>
</dbReference>
<dbReference type="GO" id="GO:0032787">
    <property type="term" value="P:monocarboxylic acid metabolic process"/>
    <property type="evidence" value="ECO:0007669"/>
    <property type="project" value="UniProtKB-ARBA"/>
</dbReference>
<sequence>MSKQSKGAAIVTGSAQGIGRAISLRLADDGFDVAVNDIPTNQSALDSLVEEIKAKGRNAIAVPADVTKEARVKDMVVKTVKILGGLDVMVANAGVLTFNFPSPATVEDWDRHMDINIKGVFFCYKHAAAQMVAQGRGGRILAASSVAGRIAQEVGSHRITVNTYAPGSTDTPMSDAADAAFGVKHGLEPGAITAQIVAASALGYQGKPEDIASLVSYLASKEAHFITGQTDAATASNSSWSRTPIMSKQSNGAALVTGSAQGIGRAISLRLADDGFDVAVNDIPKNQPALDSLVEEIKAKGRNAIALPADASQEALVKEMVAKTVKDLGGLDVMVANAGICYLTGSIMETTAEDWDRHMDINIKGVFFCYKYAAIQMIAQGRGGRILSASSVAGRIGRPCIGPYSASKFAVCGLTQSLAQEVGSHRITVNTYAPGSVDTPMFREVDAAFCETIGVEAGTQTARIVATSALGYQGKPEDVASLVSYLASKEAQFITGQTISPNGGLQFN</sequence>